<name>A0AAV3S0K1_LITER</name>
<evidence type="ECO:0000313" key="2">
    <source>
        <dbReference type="Proteomes" id="UP001454036"/>
    </source>
</evidence>
<evidence type="ECO:0000313" key="1">
    <source>
        <dbReference type="EMBL" id="GAA0185456.1"/>
    </source>
</evidence>
<comment type="caution">
    <text evidence="1">The sequence shown here is derived from an EMBL/GenBank/DDBJ whole genome shotgun (WGS) entry which is preliminary data.</text>
</comment>
<sequence>MGVIFTDEVQCLVLFQDRGKHYVSLSTSSPDGRIKKEAVSNDILIDDLRRGTRASFMLSLTKLSSTSIRREILVKLGWATMECLRSWQLEIFA</sequence>
<accession>A0AAV3S0K1</accession>
<keyword evidence="2" id="KW-1185">Reference proteome</keyword>
<gene>
    <name evidence="1" type="ORF">LIER_32744</name>
</gene>
<dbReference type="Proteomes" id="UP001454036">
    <property type="component" value="Unassembled WGS sequence"/>
</dbReference>
<organism evidence="1 2">
    <name type="scientific">Lithospermum erythrorhizon</name>
    <name type="common">Purple gromwell</name>
    <name type="synonym">Lithospermum officinale var. erythrorhizon</name>
    <dbReference type="NCBI Taxonomy" id="34254"/>
    <lineage>
        <taxon>Eukaryota</taxon>
        <taxon>Viridiplantae</taxon>
        <taxon>Streptophyta</taxon>
        <taxon>Embryophyta</taxon>
        <taxon>Tracheophyta</taxon>
        <taxon>Spermatophyta</taxon>
        <taxon>Magnoliopsida</taxon>
        <taxon>eudicotyledons</taxon>
        <taxon>Gunneridae</taxon>
        <taxon>Pentapetalae</taxon>
        <taxon>asterids</taxon>
        <taxon>lamiids</taxon>
        <taxon>Boraginales</taxon>
        <taxon>Boraginaceae</taxon>
        <taxon>Boraginoideae</taxon>
        <taxon>Lithospermeae</taxon>
        <taxon>Lithospermum</taxon>
    </lineage>
</organism>
<dbReference type="EMBL" id="BAABME010012718">
    <property type="protein sequence ID" value="GAA0185456.1"/>
    <property type="molecule type" value="Genomic_DNA"/>
</dbReference>
<dbReference type="AlphaFoldDB" id="A0AAV3S0K1"/>
<reference evidence="1 2" key="1">
    <citation type="submission" date="2024-01" db="EMBL/GenBank/DDBJ databases">
        <title>The complete chloroplast genome sequence of Lithospermum erythrorhizon: insights into the phylogenetic relationship among Boraginaceae species and the maternal lineages of purple gromwells.</title>
        <authorList>
            <person name="Okada T."/>
            <person name="Watanabe K."/>
        </authorList>
    </citation>
    <scope>NUCLEOTIDE SEQUENCE [LARGE SCALE GENOMIC DNA]</scope>
</reference>
<proteinExistence type="predicted"/>
<protein>
    <submittedName>
        <fullName evidence="1">Uncharacterized protein</fullName>
    </submittedName>
</protein>